<evidence type="ECO:0000256" key="3">
    <source>
        <dbReference type="ARBA" id="ARBA00023163"/>
    </source>
</evidence>
<gene>
    <name evidence="5" type="ORF">EYB31_20780</name>
</gene>
<keyword evidence="3" id="KW-0804">Transcription</keyword>
<dbReference type="SMART" id="SM00895">
    <property type="entry name" value="FCD"/>
    <property type="match status" value="1"/>
</dbReference>
<dbReference type="PANTHER" id="PTHR43537:SF45">
    <property type="entry name" value="GNTR FAMILY REGULATORY PROTEIN"/>
    <property type="match status" value="1"/>
</dbReference>
<dbReference type="Pfam" id="PF00392">
    <property type="entry name" value="GntR"/>
    <property type="match status" value="1"/>
</dbReference>
<protein>
    <submittedName>
        <fullName evidence="5">GntR family transcriptional regulator</fullName>
    </submittedName>
</protein>
<dbReference type="PANTHER" id="PTHR43537">
    <property type="entry name" value="TRANSCRIPTIONAL REGULATOR, GNTR FAMILY"/>
    <property type="match status" value="1"/>
</dbReference>
<dbReference type="EMBL" id="SIRE01000015">
    <property type="protein sequence ID" value="TBL75995.1"/>
    <property type="molecule type" value="Genomic_DNA"/>
</dbReference>
<organism evidence="5 6">
    <name type="scientific">Paenibacillus thalictri</name>
    <dbReference type="NCBI Taxonomy" id="2527873"/>
    <lineage>
        <taxon>Bacteria</taxon>
        <taxon>Bacillati</taxon>
        <taxon>Bacillota</taxon>
        <taxon>Bacilli</taxon>
        <taxon>Bacillales</taxon>
        <taxon>Paenibacillaceae</taxon>
        <taxon>Paenibacillus</taxon>
    </lineage>
</organism>
<keyword evidence="2" id="KW-0238">DNA-binding</keyword>
<sequence>MEQLSILPAREQVAAALRKAIFSGELQVGQELTQEEVAQQLGISRMPVREAFQILERDGLLLLRKRRAIVQGLTVDDLVDHYDIRSLLEGEAAARAAVRKKDMQDIAGAQAQVEKAAAAKNTADYLSANEAFHRAIWEASESARLEGLLSQLWTGLPPHLPELLPEQIEKSITEHRQIAAAIESGGAEQARAAMSVHVKRSLDDLLKQQKALSAGSPQQ</sequence>
<dbReference type="AlphaFoldDB" id="A0A4Q9DLE0"/>
<dbReference type="InterPro" id="IPR036388">
    <property type="entry name" value="WH-like_DNA-bd_sf"/>
</dbReference>
<accession>A0A4Q9DLE0</accession>
<proteinExistence type="predicted"/>
<evidence type="ECO:0000256" key="1">
    <source>
        <dbReference type="ARBA" id="ARBA00023015"/>
    </source>
</evidence>
<reference evidence="5 6" key="1">
    <citation type="submission" date="2019-02" db="EMBL/GenBank/DDBJ databases">
        <title>Paenibacillus sp. nov., isolated from surface-sterilized tissue of Thalictrum simplex L.</title>
        <authorList>
            <person name="Tuo L."/>
        </authorList>
    </citation>
    <scope>NUCLEOTIDE SEQUENCE [LARGE SCALE GENOMIC DNA]</scope>
    <source>
        <strain evidence="5 6">N2SHLJ1</strain>
    </source>
</reference>
<dbReference type="InterPro" id="IPR011711">
    <property type="entry name" value="GntR_C"/>
</dbReference>
<dbReference type="GO" id="GO:0003700">
    <property type="term" value="F:DNA-binding transcription factor activity"/>
    <property type="evidence" value="ECO:0007669"/>
    <property type="project" value="InterPro"/>
</dbReference>
<evidence type="ECO:0000256" key="2">
    <source>
        <dbReference type="ARBA" id="ARBA00023125"/>
    </source>
</evidence>
<evidence type="ECO:0000313" key="5">
    <source>
        <dbReference type="EMBL" id="TBL75995.1"/>
    </source>
</evidence>
<dbReference type="Gene3D" id="1.20.120.530">
    <property type="entry name" value="GntR ligand-binding domain-like"/>
    <property type="match status" value="1"/>
</dbReference>
<evidence type="ECO:0000259" key="4">
    <source>
        <dbReference type="PROSITE" id="PS50949"/>
    </source>
</evidence>
<dbReference type="PROSITE" id="PS50949">
    <property type="entry name" value="HTH_GNTR"/>
    <property type="match status" value="1"/>
</dbReference>
<keyword evidence="6" id="KW-1185">Reference proteome</keyword>
<dbReference type="SUPFAM" id="SSF48008">
    <property type="entry name" value="GntR ligand-binding domain-like"/>
    <property type="match status" value="1"/>
</dbReference>
<dbReference type="Proteomes" id="UP000293142">
    <property type="component" value="Unassembled WGS sequence"/>
</dbReference>
<name>A0A4Q9DLE0_9BACL</name>
<feature type="domain" description="HTH gntR-type" evidence="4">
    <location>
        <begin position="7"/>
        <end position="78"/>
    </location>
</feature>
<dbReference type="RefSeq" id="WP_131015341.1">
    <property type="nucleotide sequence ID" value="NZ_SIRE01000015.1"/>
</dbReference>
<dbReference type="Pfam" id="PF07729">
    <property type="entry name" value="FCD"/>
    <property type="match status" value="1"/>
</dbReference>
<dbReference type="SUPFAM" id="SSF46785">
    <property type="entry name" value="Winged helix' DNA-binding domain"/>
    <property type="match status" value="1"/>
</dbReference>
<evidence type="ECO:0000313" key="6">
    <source>
        <dbReference type="Proteomes" id="UP000293142"/>
    </source>
</evidence>
<dbReference type="InterPro" id="IPR008920">
    <property type="entry name" value="TF_FadR/GntR_C"/>
</dbReference>
<dbReference type="Gene3D" id="1.10.10.10">
    <property type="entry name" value="Winged helix-like DNA-binding domain superfamily/Winged helix DNA-binding domain"/>
    <property type="match status" value="1"/>
</dbReference>
<dbReference type="OrthoDB" id="9781630at2"/>
<dbReference type="GO" id="GO:0003677">
    <property type="term" value="F:DNA binding"/>
    <property type="evidence" value="ECO:0007669"/>
    <property type="project" value="UniProtKB-KW"/>
</dbReference>
<dbReference type="SMART" id="SM00345">
    <property type="entry name" value="HTH_GNTR"/>
    <property type="match status" value="1"/>
</dbReference>
<dbReference type="InterPro" id="IPR036390">
    <property type="entry name" value="WH_DNA-bd_sf"/>
</dbReference>
<dbReference type="InterPro" id="IPR000524">
    <property type="entry name" value="Tscrpt_reg_HTH_GntR"/>
</dbReference>
<dbReference type="CDD" id="cd07377">
    <property type="entry name" value="WHTH_GntR"/>
    <property type="match status" value="1"/>
</dbReference>
<keyword evidence="1" id="KW-0805">Transcription regulation</keyword>
<dbReference type="PRINTS" id="PR00035">
    <property type="entry name" value="HTHGNTR"/>
</dbReference>
<comment type="caution">
    <text evidence="5">The sequence shown here is derived from an EMBL/GenBank/DDBJ whole genome shotgun (WGS) entry which is preliminary data.</text>
</comment>